<accession>A0A0H5SG61</accession>
<gene>
    <name evidence="1" type="ORF">HHT355_1280</name>
</gene>
<dbReference type="Proteomes" id="UP000236497">
    <property type="component" value="Unassembled WGS sequence"/>
</dbReference>
<evidence type="ECO:0000313" key="2">
    <source>
        <dbReference type="Proteomes" id="UP000236497"/>
    </source>
</evidence>
<sequence>MSNPGVVYLAEKKLTSGKIIRIEDNIGEAIHIHLDDFRVDLTIDELLNLNKVLINVLNELINVEGFNASNFDPIFLSEISQFLLDLEKIEYSKIKLEDILVETKNFLGMPVIKSLKYSRVVKALNGDNNELLNYKQENMIGETNIDRLEKIKFSIDKYNYPLNNQYLVFFNFQNTIRDGQHRASYLYYKYGNIEIPVIRMHFKNGKYNTPRYPVINLLFKWNSKKVKRVLIYIYKKCRNIFIKGKKIIKKFLYRD</sequence>
<name>A0A0H5SG61_HERHM</name>
<dbReference type="RefSeq" id="WP_103202591.1">
    <property type="nucleotide sequence ID" value="NZ_CVTD020000015.1"/>
</dbReference>
<organism evidence="1 2">
    <name type="scientific">Herbinix hemicellulosilytica</name>
    <dbReference type="NCBI Taxonomy" id="1564487"/>
    <lineage>
        <taxon>Bacteria</taxon>
        <taxon>Bacillati</taxon>
        <taxon>Bacillota</taxon>
        <taxon>Clostridia</taxon>
        <taxon>Lachnospirales</taxon>
        <taxon>Lachnospiraceae</taxon>
        <taxon>Herbinix</taxon>
    </lineage>
</organism>
<proteinExistence type="predicted"/>
<dbReference type="OrthoDB" id="9797795at2"/>
<evidence type="ECO:0000313" key="1">
    <source>
        <dbReference type="EMBL" id="CRZ34482.1"/>
    </source>
</evidence>
<protein>
    <submittedName>
        <fullName evidence="1">Uncharacterized protein</fullName>
    </submittedName>
</protein>
<dbReference type="EMBL" id="CVTD020000015">
    <property type="protein sequence ID" value="CRZ34482.1"/>
    <property type="molecule type" value="Genomic_DNA"/>
</dbReference>
<keyword evidence="2" id="KW-1185">Reference proteome</keyword>
<reference evidence="1 2" key="1">
    <citation type="submission" date="2015-06" db="EMBL/GenBank/DDBJ databases">
        <authorList>
            <person name="Wibberg Daniel"/>
        </authorList>
    </citation>
    <scope>NUCLEOTIDE SEQUENCE [LARGE SCALE GENOMIC DNA]</scope>
    <source>
        <strain evidence="1 2">T3/55T</strain>
    </source>
</reference>
<dbReference type="AlphaFoldDB" id="A0A0H5SG61"/>